<dbReference type="Proteomes" id="UP000448943">
    <property type="component" value="Unassembled WGS sequence"/>
</dbReference>
<dbReference type="RefSeq" id="WP_160645037.1">
    <property type="nucleotide sequence ID" value="NZ_SIJB01000012.1"/>
</dbReference>
<proteinExistence type="predicted"/>
<dbReference type="OrthoDB" id="2881384at2"/>
<evidence type="ECO:0000313" key="1">
    <source>
        <dbReference type="EMBL" id="NBI28253.1"/>
    </source>
</evidence>
<evidence type="ECO:0000313" key="2">
    <source>
        <dbReference type="Proteomes" id="UP000448943"/>
    </source>
</evidence>
<sequence>MTYYFNRTFCDCCVCPMKSVCEQLIDCEVNICTISAFLGGVKISDVEDFNVIGTLGGTPICIPISRITGIFVSPSKTINLKPIKKDVKGECACIEESATNKFEKEKSVEVIFPCEGQRRCEGTVNQVGEGIVIVSSPSEQCILSTCQVDAAFLFQQVSNSK</sequence>
<keyword evidence="2" id="KW-1185">Reference proteome</keyword>
<protein>
    <submittedName>
        <fullName evidence="1">Uncharacterized protein</fullName>
    </submittedName>
</protein>
<reference evidence="1 2" key="1">
    <citation type="submission" date="2019-01" db="EMBL/GenBank/DDBJ databases">
        <title>Chengkuizengella sp. nov., isolated from deep-sea sediment of East Pacific Ocean.</title>
        <authorList>
            <person name="Yang J."/>
            <person name="Lai Q."/>
            <person name="Shao Z."/>
        </authorList>
    </citation>
    <scope>NUCLEOTIDE SEQUENCE [LARGE SCALE GENOMIC DNA]</scope>
    <source>
        <strain evidence="1 2">YPA3-1-1</strain>
    </source>
</reference>
<comment type="caution">
    <text evidence="1">The sequence shown here is derived from an EMBL/GenBank/DDBJ whole genome shotgun (WGS) entry which is preliminary data.</text>
</comment>
<name>A0A6N9Q0K1_9BACL</name>
<dbReference type="EMBL" id="SIJB01000012">
    <property type="protein sequence ID" value="NBI28253.1"/>
    <property type="molecule type" value="Genomic_DNA"/>
</dbReference>
<organism evidence="1 2">
    <name type="scientific">Chengkuizengella marina</name>
    <dbReference type="NCBI Taxonomy" id="2507566"/>
    <lineage>
        <taxon>Bacteria</taxon>
        <taxon>Bacillati</taxon>
        <taxon>Bacillota</taxon>
        <taxon>Bacilli</taxon>
        <taxon>Bacillales</taxon>
        <taxon>Paenibacillaceae</taxon>
        <taxon>Chengkuizengella</taxon>
    </lineage>
</organism>
<accession>A0A6N9Q0K1</accession>
<dbReference type="AlphaFoldDB" id="A0A6N9Q0K1"/>
<gene>
    <name evidence="1" type="ORF">ERL59_04695</name>
</gene>